<dbReference type="STRING" id="97972.A0A2V1DB10"/>
<evidence type="ECO:0000256" key="1">
    <source>
        <dbReference type="SAM" id="Phobius"/>
    </source>
</evidence>
<feature type="transmembrane region" description="Helical" evidence="1">
    <location>
        <begin position="272"/>
        <end position="301"/>
    </location>
</feature>
<dbReference type="InterPro" id="IPR046536">
    <property type="entry name" value="DUF6601"/>
</dbReference>
<name>A0A2V1DB10_9PLEO</name>
<dbReference type="Proteomes" id="UP000244855">
    <property type="component" value="Unassembled WGS sequence"/>
</dbReference>
<keyword evidence="1" id="KW-0472">Membrane</keyword>
<dbReference type="OrthoDB" id="5086500at2759"/>
<dbReference type="AlphaFoldDB" id="A0A2V1DB10"/>
<reference evidence="2 3" key="1">
    <citation type="journal article" date="2018" name="Sci. Rep.">
        <title>Comparative genomics provides insights into the lifestyle and reveals functional heterogeneity of dark septate endophytic fungi.</title>
        <authorList>
            <person name="Knapp D.G."/>
            <person name="Nemeth J.B."/>
            <person name="Barry K."/>
            <person name="Hainaut M."/>
            <person name="Henrissat B."/>
            <person name="Johnson J."/>
            <person name="Kuo A."/>
            <person name="Lim J.H.P."/>
            <person name="Lipzen A."/>
            <person name="Nolan M."/>
            <person name="Ohm R.A."/>
            <person name="Tamas L."/>
            <person name="Grigoriev I.V."/>
            <person name="Spatafora J.W."/>
            <person name="Nagy L.G."/>
            <person name="Kovacs G.M."/>
        </authorList>
    </citation>
    <scope>NUCLEOTIDE SEQUENCE [LARGE SCALE GENOMIC DNA]</scope>
    <source>
        <strain evidence="2 3">DSE2036</strain>
    </source>
</reference>
<keyword evidence="1" id="KW-0812">Transmembrane</keyword>
<evidence type="ECO:0000313" key="2">
    <source>
        <dbReference type="EMBL" id="PVH94354.1"/>
    </source>
</evidence>
<organism evidence="2 3">
    <name type="scientific">Periconia macrospinosa</name>
    <dbReference type="NCBI Taxonomy" id="97972"/>
    <lineage>
        <taxon>Eukaryota</taxon>
        <taxon>Fungi</taxon>
        <taxon>Dikarya</taxon>
        <taxon>Ascomycota</taxon>
        <taxon>Pezizomycotina</taxon>
        <taxon>Dothideomycetes</taxon>
        <taxon>Pleosporomycetidae</taxon>
        <taxon>Pleosporales</taxon>
        <taxon>Massarineae</taxon>
        <taxon>Periconiaceae</taxon>
        <taxon>Periconia</taxon>
    </lineage>
</organism>
<keyword evidence="3" id="KW-1185">Reference proteome</keyword>
<dbReference type="PANTHER" id="PTHR34414:SF1">
    <property type="entry name" value="SUBTILISIN-LIKE SERINE PROTEASE"/>
    <property type="match status" value="1"/>
</dbReference>
<protein>
    <submittedName>
        <fullName evidence="2">Uncharacterized protein</fullName>
    </submittedName>
</protein>
<sequence length="323" mass="37272">MSGNDKYCPDTQPTISKLVPPIPRTSSFPARYPKVIIRRSGYVRIGENSGFCLDFELKTPRLNGIHQFLWLAGFSSPARPLHRQKIIGRDILITEDPDEHLVWDRGQVFIKPLPVPLLDYDCWNTILCADRELYGSACGFLLSYAWLIRYKSDLDIAIAHGLVPKEMEWVKWVEILDTFFEKADPEIFKNTNKRYVYGELRRSRLDAIHKFLPPKFSFRNLMFTRSNSYDTFFRRNFKWMLAVFAVFSVVLSALQVGLATERLEHSGRFHEAAYGFAVSCLIFATASVVLIFLVWVFLFCYHLGSSWRARRVTNHGVLTAASP</sequence>
<proteinExistence type="predicted"/>
<accession>A0A2V1DB10</accession>
<keyword evidence="1" id="KW-1133">Transmembrane helix</keyword>
<dbReference type="PANTHER" id="PTHR34414">
    <property type="entry name" value="HET DOMAIN-CONTAINING PROTEIN-RELATED"/>
    <property type="match status" value="1"/>
</dbReference>
<dbReference type="Pfam" id="PF20246">
    <property type="entry name" value="DUF6601"/>
    <property type="match status" value="1"/>
</dbReference>
<dbReference type="EMBL" id="KZ805538">
    <property type="protein sequence ID" value="PVH94354.1"/>
    <property type="molecule type" value="Genomic_DNA"/>
</dbReference>
<evidence type="ECO:0000313" key="3">
    <source>
        <dbReference type="Proteomes" id="UP000244855"/>
    </source>
</evidence>
<feature type="transmembrane region" description="Helical" evidence="1">
    <location>
        <begin position="239"/>
        <end position="260"/>
    </location>
</feature>
<gene>
    <name evidence="2" type="ORF">DM02DRAFT_192693</name>
</gene>